<dbReference type="RefSeq" id="WP_171475869.1">
    <property type="nucleotide sequence ID" value="NZ_CP053452.2"/>
</dbReference>
<dbReference type="InterPro" id="IPR003439">
    <property type="entry name" value="ABC_transporter-like_ATP-bd"/>
</dbReference>
<dbReference type="Pfam" id="PF00005">
    <property type="entry name" value="ABC_tran"/>
    <property type="match status" value="1"/>
</dbReference>
<dbReference type="GO" id="GO:0098796">
    <property type="term" value="C:membrane protein complex"/>
    <property type="evidence" value="ECO:0007669"/>
    <property type="project" value="UniProtKB-ARBA"/>
</dbReference>
<evidence type="ECO:0000256" key="3">
    <source>
        <dbReference type="ARBA" id="ARBA00022840"/>
    </source>
</evidence>
<organism evidence="6 7">
    <name type="scientific">Frigoriglobus tundricola</name>
    <dbReference type="NCBI Taxonomy" id="2774151"/>
    <lineage>
        <taxon>Bacteria</taxon>
        <taxon>Pseudomonadati</taxon>
        <taxon>Planctomycetota</taxon>
        <taxon>Planctomycetia</taxon>
        <taxon>Gemmatales</taxon>
        <taxon>Gemmataceae</taxon>
        <taxon>Frigoriglobus</taxon>
    </lineage>
</organism>
<dbReference type="InterPro" id="IPR017871">
    <property type="entry name" value="ABC_transporter-like_CS"/>
</dbReference>
<evidence type="ECO:0000256" key="1">
    <source>
        <dbReference type="ARBA" id="ARBA00022448"/>
    </source>
</evidence>
<evidence type="ECO:0000256" key="4">
    <source>
        <dbReference type="ARBA" id="ARBA00038388"/>
    </source>
</evidence>
<dbReference type="KEGG" id="ftj:FTUN_8933"/>
<gene>
    <name evidence="6" type="ORF">FTUN_8933</name>
</gene>
<evidence type="ECO:0000259" key="5">
    <source>
        <dbReference type="PROSITE" id="PS50893"/>
    </source>
</evidence>
<reference evidence="7" key="1">
    <citation type="submission" date="2020-05" db="EMBL/GenBank/DDBJ databases">
        <title>Frigoriglobus tundricola gen. nov., sp. nov., a psychrotolerant cellulolytic planctomycete of the family Gemmataceae with two divergent copies of 16S rRNA gene.</title>
        <authorList>
            <person name="Kulichevskaya I.S."/>
            <person name="Ivanova A.A."/>
            <person name="Naumoff D.G."/>
            <person name="Beletsky A.V."/>
            <person name="Rijpstra W.I.C."/>
            <person name="Sinninghe Damste J.S."/>
            <person name="Mardanov A.V."/>
            <person name="Ravin N.V."/>
            <person name="Dedysh S.N."/>
        </authorList>
    </citation>
    <scope>NUCLEOTIDE SEQUENCE [LARGE SCALE GENOMIC DNA]</scope>
    <source>
        <strain evidence="7">PL17</strain>
    </source>
</reference>
<dbReference type="InterPro" id="IPR003593">
    <property type="entry name" value="AAA+_ATPase"/>
</dbReference>
<dbReference type="PANTHER" id="PTHR24220">
    <property type="entry name" value="IMPORT ATP-BINDING PROTEIN"/>
    <property type="match status" value="1"/>
</dbReference>
<dbReference type="GO" id="GO:0005524">
    <property type="term" value="F:ATP binding"/>
    <property type="evidence" value="ECO:0007669"/>
    <property type="project" value="UniProtKB-KW"/>
</dbReference>
<keyword evidence="1" id="KW-0813">Transport</keyword>
<protein>
    <submittedName>
        <fullName evidence="6">ABC-type antimicrobial peptide transport system, ATPase component</fullName>
    </submittedName>
</protein>
<dbReference type="PROSITE" id="PS00211">
    <property type="entry name" value="ABC_TRANSPORTER_1"/>
    <property type="match status" value="1"/>
</dbReference>
<dbReference type="Proteomes" id="UP000503447">
    <property type="component" value="Chromosome"/>
</dbReference>
<dbReference type="SUPFAM" id="SSF52540">
    <property type="entry name" value="P-loop containing nucleoside triphosphate hydrolases"/>
    <property type="match status" value="1"/>
</dbReference>
<dbReference type="PROSITE" id="PS50893">
    <property type="entry name" value="ABC_TRANSPORTER_2"/>
    <property type="match status" value="1"/>
</dbReference>
<accession>A0A6M5Z7G1</accession>
<proteinExistence type="inferred from homology"/>
<dbReference type="EMBL" id="CP053452">
    <property type="protein sequence ID" value="QJX01291.1"/>
    <property type="molecule type" value="Genomic_DNA"/>
</dbReference>
<dbReference type="GO" id="GO:0022857">
    <property type="term" value="F:transmembrane transporter activity"/>
    <property type="evidence" value="ECO:0007669"/>
    <property type="project" value="TreeGrafter"/>
</dbReference>
<dbReference type="AlphaFoldDB" id="A0A6M5Z7G1"/>
<name>A0A6M5Z7G1_9BACT</name>
<evidence type="ECO:0000313" key="7">
    <source>
        <dbReference type="Proteomes" id="UP000503447"/>
    </source>
</evidence>
<keyword evidence="7" id="KW-1185">Reference proteome</keyword>
<dbReference type="Gene3D" id="3.40.50.300">
    <property type="entry name" value="P-loop containing nucleotide triphosphate hydrolases"/>
    <property type="match status" value="1"/>
</dbReference>
<feature type="domain" description="ABC transporter" evidence="5">
    <location>
        <begin position="7"/>
        <end position="227"/>
    </location>
</feature>
<keyword evidence="3" id="KW-0067">ATP-binding</keyword>
<evidence type="ECO:0000313" key="6">
    <source>
        <dbReference type="EMBL" id="QJX01291.1"/>
    </source>
</evidence>
<comment type="similarity">
    <text evidence="4">Belongs to the ABC transporter superfamily. Macrolide exporter (TC 3.A.1.122) family.</text>
</comment>
<dbReference type="InterPro" id="IPR015854">
    <property type="entry name" value="ABC_transpr_LolD-like"/>
</dbReference>
<sequence>MPGEERAAVHHVSKVYGAGPNRVDALRGVSLTFGAGEFVAVTGPSGCGKSTLLHLLAGLDAPTSGTVLVNGTDLGRLSEEERAAFRGRTVGVVFQSFNLLDILTAEENVALPLVLAGVPAAAAARRAQEALARVGLGGRTRRRPAEMSGGEQQRVAVARALVSAPVLIVADEPTGNLDTENGRAVFDLLRGVAGENQRTVVMVTHDPVLAGRADRVVRLEDGLVRSS</sequence>
<dbReference type="SMART" id="SM00382">
    <property type="entry name" value="AAA"/>
    <property type="match status" value="1"/>
</dbReference>
<keyword evidence="2" id="KW-0547">Nucleotide-binding</keyword>
<dbReference type="InterPro" id="IPR027417">
    <property type="entry name" value="P-loop_NTPase"/>
</dbReference>
<dbReference type="CDD" id="cd03255">
    <property type="entry name" value="ABC_MJ0796_LolCDE_FtsE"/>
    <property type="match status" value="1"/>
</dbReference>
<dbReference type="GO" id="GO:0005886">
    <property type="term" value="C:plasma membrane"/>
    <property type="evidence" value="ECO:0007669"/>
    <property type="project" value="TreeGrafter"/>
</dbReference>
<dbReference type="PANTHER" id="PTHR24220:SF86">
    <property type="entry name" value="ABC TRANSPORTER ABCH.1"/>
    <property type="match status" value="1"/>
</dbReference>
<dbReference type="InterPro" id="IPR017911">
    <property type="entry name" value="MacB-like_ATP-bd"/>
</dbReference>
<evidence type="ECO:0000256" key="2">
    <source>
        <dbReference type="ARBA" id="ARBA00022741"/>
    </source>
</evidence>
<dbReference type="GO" id="GO:0016887">
    <property type="term" value="F:ATP hydrolysis activity"/>
    <property type="evidence" value="ECO:0007669"/>
    <property type="project" value="InterPro"/>
</dbReference>
<dbReference type="FunFam" id="3.40.50.300:FF:000032">
    <property type="entry name" value="Export ABC transporter ATP-binding protein"/>
    <property type="match status" value="1"/>
</dbReference>